<evidence type="ECO:0000259" key="1">
    <source>
        <dbReference type="Pfam" id="PF19432"/>
    </source>
</evidence>
<dbReference type="GO" id="GO:0006898">
    <property type="term" value="P:receptor-mediated endocytosis"/>
    <property type="evidence" value="ECO:0007669"/>
    <property type="project" value="TreeGrafter"/>
</dbReference>
<dbReference type="GO" id="GO:0010008">
    <property type="term" value="C:endosome membrane"/>
    <property type="evidence" value="ECO:0007669"/>
    <property type="project" value="TreeGrafter"/>
</dbReference>
<dbReference type="PANTHER" id="PTHR36983:SF2">
    <property type="entry name" value="DNAJ HOMOLOG SUBFAMILY C MEMBER 13"/>
    <property type="match status" value="1"/>
</dbReference>
<feature type="domain" description="DnaJ homologue subfamily C GRV2/DNAJC13 N-terminal" evidence="1">
    <location>
        <begin position="1"/>
        <end position="56"/>
    </location>
</feature>
<organism evidence="2">
    <name type="scientific">Anisakis simplex</name>
    <name type="common">Herring worm</name>
    <dbReference type="NCBI Taxonomy" id="6269"/>
    <lineage>
        <taxon>Eukaryota</taxon>
        <taxon>Metazoa</taxon>
        <taxon>Ecdysozoa</taxon>
        <taxon>Nematoda</taxon>
        <taxon>Chromadorea</taxon>
        <taxon>Rhabditida</taxon>
        <taxon>Spirurina</taxon>
        <taxon>Ascaridomorpha</taxon>
        <taxon>Ascaridoidea</taxon>
        <taxon>Anisakidae</taxon>
        <taxon>Anisakis</taxon>
        <taxon>Anisakis simplex complex</taxon>
    </lineage>
</organism>
<dbReference type="GO" id="GO:2000641">
    <property type="term" value="P:regulation of early endosome to late endosome transport"/>
    <property type="evidence" value="ECO:0007669"/>
    <property type="project" value="InterPro"/>
</dbReference>
<sequence length="71" mass="8143">LVIASMLDFLTYAVCAPYSETTSGDIFDTILEQVAARGRSFYQLFQSPSMTIVKGSWVWMIFWECLIKFFA</sequence>
<evidence type="ECO:0000313" key="2">
    <source>
        <dbReference type="WBParaSite" id="ASIM_0000802001-mRNA-1"/>
    </source>
</evidence>
<protein>
    <submittedName>
        <fullName evidence="2">DnaJ homolog subfamily C member 13 (inferred by orthology to a human protein)</fullName>
    </submittedName>
</protein>
<dbReference type="PANTHER" id="PTHR36983">
    <property type="entry name" value="DNAJ HOMOLOG SUBFAMILY C MEMBER 13"/>
    <property type="match status" value="1"/>
</dbReference>
<dbReference type="AlphaFoldDB" id="A0A0M3JK48"/>
<dbReference type="WBParaSite" id="ASIM_0000802001-mRNA-1">
    <property type="protein sequence ID" value="ASIM_0000802001-mRNA-1"/>
    <property type="gene ID" value="ASIM_0000802001"/>
</dbReference>
<dbReference type="InterPro" id="IPR044978">
    <property type="entry name" value="GRV2/DNAJC13"/>
</dbReference>
<proteinExistence type="predicted"/>
<dbReference type="Pfam" id="PF19432">
    <property type="entry name" value="RME-8_N"/>
    <property type="match status" value="1"/>
</dbReference>
<accession>A0A0M3JK48</accession>
<dbReference type="InterPro" id="IPR045802">
    <property type="entry name" value="GRV2/DNAJC13_N"/>
</dbReference>
<dbReference type="GO" id="GO:0007032">
    <property type="term" value="P:endosome organization"/>
    <property type="evidence" value="ECO:0007669"/>
    <property type="project" value="InterPro"/>
</dbReference>
<name>A0A0M3JK48_ANISI</name>
<reference evidence="2" key="1">
    <citation type="submission" date="2017-02" db="UniProtKB">
        <authorList>
            <consortium name="WormBaseParasite"/>
        </authorList>
    </citation>
    <scope>IDENTIFICATION</scope>
</reference>